<keyword evidence="3" id="KW-0551">Lipid droplet</keyword>
<gene>
    <name evidence="4" type="ORF">CR201_G0044348</name>
</gene>
<dbReference type="GO" id="GO:0005829">
    <property type="term" value="C:cytosol"/>
    <property type="evidence" value="ECO:0007669"/>
    <property type="project" value="TreeGrafter"/>
</dbReference>
<protein>
    <submittedName>
        <fullName evidence="4">PLIN3 isoform 5</fullName>
    </submittedName>
</protein>
<dbReference type="EMBL" id="NDHI03003585">
    <property type="protein sequence ID" value="PNJ18303.1"/>
    <property type="molecule type" value="Genomic_DNA"/>
</dbReference>
<accession>A0A2J8SC15</accession>
<dbReference type="GO" id="GO:0010890">
    <property type="term" value="P:positive regulation of triglyceride storage"/>
    <property type="evidence" value="ECO:0007669"/>
    <property type="project" value="TreeGrafter"/>
</dbReference>
<evidence type="ECO:0000256" key="1">
    <source>
        <dbReference type="ARBA" id="ARBA00004502"/>
    </source>
</evidence>
<comment type="subcellular location">
    <subcellularLocation>
        <location evidence="1">Lipid droplet</location>
    </subcellularLocation>
</comment>
<evidence type="ECO:0000313" key="4">
    <source>
        <dbReference type="EMBL" id="PNJ18303.1"/>
    </source>
</evidence>
<sequence>MPLISSTCDMVSAAYASTKESYPHVKTVCDAAEKGVRTLTAAAVSGAQPILSKLEPQIASASEYAHRGLDKLEENLPILQQPTEKVLADTKELVSSKVSGAREMVSSAKDTVATRVSEAVDATRGAVQSGVDKTKSVVTGSVQSVMGSRVGQMVLSGVDTVLGKSEEWVDNHL</sequence>
<evidence type="ECO:0000256" key="3">
    <source>
        <dbReference type="ARBA" id="ARBA00022677"/>
    </source>
</evidence>
<dbReference type="PANTHER" id="PTHR14024">
    <property type="entry name" value="PERILIPIN"/>
    <property type="match status" value="1"/>
</dbReference>
<dbReference type="GO" id="GO:0019915">
    <property type="term" value="P:lipid storage"/>
    <property type="evidence" value="ECO:0007669"/>
    <property type="project" value="TreeGrafter"/>
</dbReference>
<dbReference type="AlphaFoldDB" id="A0A2J8SC15"/>
<feature type="non-terminal residue" evidence="4">
    <location>
        <position position="173"/>
    </location>
</feature>
<dbReference type="Pfam" id="PF03036">
    <property type="entry name" value="Perilipin"/>
    <property type="match status" value="1"/>
</dbReference>
<proteinExistence type="inferred from homology"/>
<comment type="caution">
    <text evidence="4">The sequence shown here is derived from an EMBL/GenBank/DDBJ whole genome shotgun (WGS) entry which is preliminary data.</text>
</comment>
<dbReference type="GO" id="GO:0005811">
    <property type="term" value="C:lipid droplet"/>
    <property type="evidence" value="ECO:0007669"/>
    <property type="project" value="UniProtKB-SubCell"/>
</dbReference>
<organism evidence="4">
    <name type="scientific">Pongo abelii</name>
    <name type="common">Sumatran orangutan</name>
    <name type="synonym">Pongo pygmaeus abelii</name>
    <dbReference type="NCBI Taxonomy" id="9601"/>
    <lineage>
        <taxon>Eukaryota</taxon>
        <taxon>Metazoa</taxon>
        <taxon>Chordata</taxon>
        <taxon>Craniata</taxon>
        <taxon>Vertebrata</taxon>
        <taxon>Euteleostomi</taxon>
        <taxon>Mammalia</taxon>
        <taxon>Eutheria</taxon>
        <taxon>Euarchontoglires</taxon>
        <taxon>Primates</taxon>
        <taxon>Haplorrhini</taxon>
        <taxon>Catarrhini</taxon>
        <taxon>Hominidae</taxon>
        <taxon>Pongo</taxon>
    </lineage>
</organism>
<reference evidence="4" key="1">
    <citation type="submission" date="2017-12" db="EMBL/GenBank/DDBJ databases">
        <title>High-resolution comparative analysis of great ape genomes.</title>
        <authorList>
            <person name="Pollen A."/>
            <person name="Hastie A."/>
            <person name="Hormozdiari F."/>
            <person name="Dougherty M."/>
            <person name="Liu R."/>
            <person name="Chaisson M."/>
            <person name="Hoppe E."/>
            <person name="Hill C."/>
            <person name="Pang A."/>
            <person name="Hillier L."/>
            <person name="Baker C."/>
            <person name="Armstrong J."/>
            <person name="Shendure J."/>
            <person name="Paten B."/>
            <person name="Wilson R."/>
            <person name="Chao H."/>
            <person name="Schneider V."/>
            <person name="Ventura M."/>
            <person name="Kronenberg Z."/>
            <person name="Murali S."/>
            <person name="Gordon D."/>
            <person name="Cantsilieris S."/>
            <person name="Munson K."/>
            <person name="Nelson B."/>
            <person name="Raja A."/>
            <person name="Underwood J."/>
            <person name="Diekhans M."/>
            <person name="Fiddes I."/>
            <person name="Haussler D."/>
            <person name="Eichler E."/>
        </authorList>
    </citation>
    <scope>NUCLEOTIDE SEQUENCE [LARGE SCALE GENOMIC DNA]</scope>
    <source>
        <strain evidence="4">Susie</strain>
    </source>
</reference>
<dbReference type="PANTHER" id="PTHR14024:SF11">
    <property type="entry name" value="PERILIPIN-3"/>
    <property type="match status" value="1"/>
</dbReference>
<name>A0A2J8SC15_PONAB</name>
<comment type="similarity">
    <text evidence="2">Belongs to the perilipin family.</text>
</comment>
<evidence type="ECO:0000256" key="2">
    <source>
        <dbReference type="ARBA" id="ARBA00006311"/>
    </source>
</evidence>
<dbReference type="InterPro" id="IPR004279">
    <property type="entry name" value="Perilipin"/>
</dbReference>